<dbReference type="SUPFAM" id="SSF47226">
    <property type="entry name" value="Histidine-containing phosphotransfer domain, HPT domain"/>
    <property type="match status" value="1"/>
</dbReference>
<feature type="chain" id="PRO_5043858720" description="histidine kinase" evidence="19">
    <location>
        <begin position="25"/>
        <end position="1218"/>
    </location>
</feature>
<dbReference type="EC" id="2.7.13.3" evidence="3"/>
<evidence type="ECO:0000256" key="18">
    <source>
        <dbReference type="SAM" id="Phobius"/>
    </source>
</evidence>
<proteinExistence type="predicted"/>
<dbReference type="Pfam" id="PF01627">
    <property type="entry name" value="Hpt"/>
    <property type="match status" value="1"/>
</dbReference>
<dbReference type="Pfam" id="PF00497">
    <property type="entry name" value="SBP_bac_3"/>
    <property type="match status" value="2"/>
</dbReference>
<dbReference type="InterPro" id="IPR008207">
    <property type="entry name" value="Sig_transdc_His_kin_Hpt_dom"/>
</dbReference>
<feature type="domain" description="PAS" evidence="22">
    <location>
        <begin position="576"/>
        <end position="648"/>
    </location>
</feature>
<dbReference type="Pfam" id="PF00512">
    <property type="entry name" value="HisKA"/>
    <property type="match status" value="1"/>
</dbReference>
<keyword evidence="7 25" id="KW-0808">Transferase</keyword>
<dbReference type="PROSITE" id="PS50109">
    <property type="entry name" value="HIS_KIN"/>
    <property type="match status" value="1"/>
</dbReference>
<dbReference type="InterPro" id="IPR035965">
    <property type="entry name" value="PAS-like_dom_sf"/>
</dbReference>
<dbReference type="PANTHER" id="PTHR43047:SF72">
    <property type="entry name" value="OSMOSENSING HISTIDINE PROTEIN KINASE SLN1"/>
    <property type="match status" value="1"/>
</dbReference>
<dbReference type="SUPFAM" id="SSF52172">
    <property type="entry name" value="CheY-like"/>
    <property type="match status" value="1"/>
</dbReference>
<dbReference type="PROSITE" id="PS50112">
    <property type="entry name" value="PAS"/>
    <property type="match status" value="1"/>
</dbReference>
<evidence type="ECO:0000256" key="4">
    <source>
        <dbReference type="ARBA" id="ARBA00022475"/>
    </source>
</evidence>
<feature type="domain" description="PAC" evidence="23">
    <location>
        <begin position="653"/>
        <end position="704"/>
    </location>
</feature>
<dbReference type="Gene3D" id="1.10.287.130">
    <property type="match status" value="1"/>
</dbReference>
<feature type="domain" description="HPt" evidence="24">
    <location>
        <begin position="1118"/>
        <end position="1212"/>
    </location>
</feature>
<evidence type="ECO:0000256" key="5">
    <source>
        <dbReference type="ARBA" id="ARBA00022519"/>
    </source>
</evidence>
<dbReference type="InterPro" id="IPR003594">
    <property type="entry name" value="HATPase_dom"/>
</dbReference>
<keyword evidence="6 17" id="KW-0597">Phosphoprotein</keyword>
<dbReference type="Gene3D" id="3.40.190.10">
    <property type="entry name" value="Periplasmic binding protein-like II"/>
    <property type="match status" value="4"/>
</dbReference>
<dbReference type="Gene3D" id="1.20.120.160">
    <property type="entry name" value="HPT domain"/>
    <property type="match status" value="1"/>
</dbReference>
<dbReference type="SMART" id="SM00387">
    <property type="entry name" value="HATPase_c"/>
    <property type="match status" value="1"/>
</dbReference>
<feature type="transmembrane region" description="Helical" evidence="18">
    <location>
        <begin position="537"/>
        <end position="558"/>
    </location>
</feature>
<keyword evidence="5" id="KW-0997">Cell inner membrane</keyword>
<keyword evidence="15 18" id="KW-0472">Membrane</keyword>
<evidence type="ECO:0000256" key="12">
    <source>
        <dbReference type="ARBA" id="ARBA00022840"/>
    </source>
</evidence>
<dbReference type="InterPro" id="IPR001638">
    <property type="entry name" value="Solute-binding_3/MltF_N"/>
</dbReference>
<feature type="signal peptide" evidence="19">
    <location>
        <begin position="1"/>
        <end position="24"/>
    </location>
</feature>
<feature type="modified residue" description="Phosphohistidine" evidence="16">
    <location>
        <position position="1157"/>
    </location>
</feature>
<evidence type="ECO:0000259" key="23">
    <source>
        <dbReference type="PROSITE" id="PS50113"/>
    </source>
</evidence>
<dbReference type="InterPro" id="IPR004358">
    <property type="entry name" value="Sig_transdc_His_kin-like_C"/>
</dbReference>
<accession>A0AAX3FPW8</accession>
<dbReference type="Gene3D" id="3.40.50.2300">
    <property type="match status" value="1"/>
</dbReference>
<evidence type="ECO:0000256" key="15">
    <source>
        <dbReference type="ARBA" id="ARBA00023136"/>
    </source>
</evidence>
<evidence type="ECO:0000256" key="19">
    <source>
        <dbReference type="SAM" id="SignalP"/>
    </source>
</evidence>
<gene>
    <name evidence="25" type="primary">bvgS_3</name>
    <name evidence="25" type="ORF">NCTC7357_00972</name>
</gene>
<keyword evidence="9 19" id="KW-0732">Signal</keyword>
<dbReference type="InterPro" id="IPR003661">
    <property type="entry name" value="HisK_dim/P_dom"/>
</dbReference>
<dbReference type="AlphaFoldDB" id="A0AAX3FPW8"/>
<dbReference type="SMART" id="SM00448">
    <property type="entry name" value="REC"/>
    <property type="match status" value="1"/>
</dbReference>
<dbReference type="Gene3D" id="3.30.450.20">
    <property type="entry name" value="PAS domain"/>
    <property type="match status" value="1"/>
</dbReference>
<evidence type="ECO:0000259" key="22">
    <source>
        <dbReference type="PROSITE" id="PS50112"/>
    </source>
</evidence>
<dbReference type="InterPro" id="IPR036097">
    <property type="entry name" value="HisK_dim/P_sf"/>
</dbReference>
<dbReference type="GO" id="GO:0000155">
    <property type="term" value="F:phosphorelay sensor kinase activity"/>
    <property type="evidence" value="ECO:0007669"/>
    <property type="project" value="InterPro"/>
</dbReference>
<dbReference type="NCBIfam" id="TIGR00229">
    <property type="entry name" value="sensory_box"/>
    <property type="match status" value="1"/>
</dbReference>
<evidence type="ECO:0000313" key="25">
    <source>
        <dbReference type="EMBL" id="VEF72736.1"/>
    </source>
</evidence>
<sequence>MSSKRLRNSILLMSLLCIISHSKAEDLTYKELQLSGRSSADIKVDLSHSDRLWLSRKKKIVLGTSYPDYPPLNMSVNGVLYEGITADYAALIAKMLNVDIVVRQYRSRDAAIQALRSGEVDILGGANSYEAAHTDIVLSSSYLNDRPVLFTRVGESHLVDPRLAGKRIAMLNHYLPPEAVCRFYPKSTLELFTSTSNAVGAVVFGQADVYLGDIVSSSYLASNSFFKDVESAGFSKMKVSDFSFALLRGRGRLKELVDRALKVIPSNEKMYIVRRWDHNGIYFFGDQRVEFSAVEREWLGKHPVVSVAVEAGQAPFLFKKDGQVQGVGKDLLKEISFKTGIEFKFVSVDSWEDIAQSLESGRVDLIGAESPGGERGGNIRFSRPYIIDPLVLVSSVSNASTGILQNLSGKTVASVRYGAVTDYIESSYPDIKFVEVESAAKAFSLAAQNKVDAAIDYRVAADYKISNLYAGKLKVVGVLGEGPESIAFAMSDKSKVLGSILDKVIVSLPASKMNSIIDHWVADSRKDSGFWVKYRKLIIELMFLFGLLLAISIAWAVYFRYQVIRRMAVEKELSDQLKLMQDLIDGTPNPIYVRDREGRLVTCNVSYLESLSVDRAHVVGRRLTEVASVDKEEAARYEADYKRVMKDQEPLLSDRSIYMAAKDQTLDVYQWVLPYHDSEGVVKGIIGGWIDITERKKMEESLRSAKDQADLASRAKTTFLATMSHEIRTPLNAVIGMLEMSLKKADQGEFDRLAIEVAYDSANGLLGLIGDILDVVRIESGHMELCPSRSNLRNLIGSVVGVFEGLARQKGIQLLFDIDPALQTDVLIDALRFKQVVSNLLGNAIKFTEQGKVEILLSAVLSKVKSANEISVKLSICDTGIGISPEEQLKLFSAFSQAHNSERARKDGTGLGLMISRTLCEIMGGALTLTSTLGVGTRVDVFLDLTVLDPLLAVATPSVESKIVTTQNLRVLIVDDHVANLLLLNRQLEYLGCFVSQADNAEKALRIWQSDNFDIVITDCTMPIMSGYELAKAIRDDEICHALVPCTIFGFTANAQPEEKERCLLSGMNDCLFKPISLSDLSQKLLAVRSISDPVRDREGEAAEVINLNSIKHLLSDDPRMVASLLESLASYNEKDLSTLRGLIKTFDYSSMARLAHKIKGGATIVSATKLIKCCQELESACAQDGSMPAVEELILEVEEHITAVNETLALTAKHLRI</sequence>
<dbReference type="Proteomes" id="UP000277437">
    <property type="component" value="Chromosome"/>
</dbReference>
<evidence type="ECO:0000313" key="26">
    <source>
        <dbReference type="Proteomes" id="UP000277437"/>
    </source>
</evidence>
<keyword evidence="10" id="KW-0547">Nucleotide-binding</keyword>
<name>A0AAX3FPW8_9PSED</name>
<dbReference type="InterPro" id="IPR005467">
    <property type="entry name" value="His_kinase_dom"/>
</dbReference>
<comment type="subcellular location">
    <subcellularLocation>
        <location evidence="2">Cell inner membrane</location>
        <topology evidence="2">Multi-pass membrane protein</topology>
    </subcellularLocation>
</comment>
<feature type="modified residue" description="4-aspartylphosphate" evidence="17">
    <location>
        <position position="1019"/>
    </location>
</feature>
<evidence type="ECO:0000256" key="11">
    <source>
        <dbReference type="ARBA" id="ARBA00022777"/>
    </source>
</evidence>
<dbReference type="FunFam" id="3.30.565.10:FF:000010">
    <property type="entry name" value="Sensor histidine kinase RcsC"/>
    <property type="match status" value="1"/>
</dbReference>
<dbReference type="SUPFAM" id="SSF47384">
    <property type="entry name" value="Homodimeric domain of signal transducing histidine kinase"/>
    <property type="match status" value="1"/>
</dbReference>
<dbReference type="Pfam" id="PF08448">
    <property type="entry name" value="PAS_4"/>
    <property type="match status" value="1"/>
</dbReference>
<reference evidence="25 26" key="1">
    <citation type="submission" date="2018-12" db="EMBL/GenBank/DDBJ databases">
        <authorList>
            <consortium name="Pathogen Informatics"/>
        </authorList>
    </citation>
    <scope>NUCLEOTIDE SEQUENCE [LARGE SCALE GENOMIC DNA]</scope>
    <source>
        <strain evidence="25 26">NCTC7357</strain>
    </source>
</reference>
<evidence type="ECO:0000256" key="9">
    <source>
        <dbReference type="ARBA" id="ARBA00022729"/>
    </source>
</evidence>
<dbReference type="InterPro" id="IPR000014">
    <property type="entry name" value="PAS"/>
</dbReference>
<feature type="domain" description="Response regulatory" evidence="21">
    <location>
        <begin position="970"/>
        <end position="1089"/>
    </location>
</feature>
<dbReference type="CDD" id="cd16922">
    <property type="entry name" value="HATPase_EvgS-ArcB-TorS-like"/>
    <property type="match status" value="1"/>
</dbReference>
<dbReference type="InterPro" id="IPR013656">
    <property type="entry name" value="PAS_4"/>
</dbReference>
<dbReference type="Pfam" id="PF00072">
    <property type="entry name" value="Response_reg"/>
    <property type="match status" value="1"/>
</dbReference>
<dbReference type="InterPro" id="IPR011006">
    <property type="entry name" value="CheY-like_superfamily"/>
</dbReference>
<evidence type="ECO:0000256" key="6">
    <source>
        <dbReference type="ARBA" id="ARBA00022553"/>
    </source>
</evidence>
<keyword evidence="13 18" id="KW-1133">Transmembrane helix</keyword>
<dbReference type="InterPro" id="IPR001789">
    <property type="entry name" value="Sig_transdc_resp-reg_receiver"/>
</dbReference>
<dbReference type="CDD" id="cd13705">
    <property type="entry name" value="PBP2_BvgS_D1"/>
    <property type="match status" value="1"/>
</dbReference>
<dbReference type="GO" id="GO:0005886">
    <property type="term" value="C:plasma membrane"/>
    <property type="evidence" value="ECO:0007669"/>
    <property type="project" value="UniProtKB-SubCell"/>
</dbReference>
<evidence type="ECO:0000256" key="3">
    <source>
        <dbReference type="ARBA" id="ARBA00012438"/>
    </source>
</evidence>
<organism evidence="25 26">
    <name type="scientific">Pseudomonas chlororaphis</name>
    <dbReference type="NCBI Taxonomy" id="587753"/>
    <lineage>
        <taxon>Bacteria</taxon>
        <taxon>Pseudomonadati</taxon>
        <taxon>Pseudomonadota</taxon>
        <taxon>Gammaproteobacteria</taxon>
        <taxon>Pseudomonadales</taxon>
        <taxon>Pseudomonadaceae</taxon>
        <taxon>Pseudomonas</taxon>
    </lineage>
</organism>
<dbReference type="Gene3D" id="3.30.565.10">
    <property type="entry name" value="Histidine kinase-like ATPase, C-terminal domain"/>
    <property type="match status" value="1"/>
</dbReference>
<dbReference type="InterPro" id="IPR049871">
    <property type="entry name" value="BvgS-like_periplasmic2"/>
</dbReference>
<dbReference type="CDD" id="cd00088">
    <property type="entry name" value="HPT"/>
    <property type="match status" value="1"/>
</dbReference>
<dbReference type="CDD" id="cd17546">
    <property type="entry name" value="REC_hyHK_CKI1_RcsC-like"/>
    <property type="match status" value="1"/>
</dbReference>
<dbReference type="SMART" id="SM00062">
    <property type="entry name" value="PBPb"/>
    <property type="match status" value="2"/>
</dbReference>
<evidence type="ECO:0000256" key="8">
    <source>
        <dbReference type="ARBA" id="ARBA00022692"/>
    </source>
</evidence>
<dbReference type="CDD" id="cd00082">
    <property type="entry name" value="HisKA"/>
    <property type="match status" value="1"/>
</dbReference>
<evidence type="ECO:0000256" key="13">
    <source>
        <dbReference type="ARBA" id="ARBA00022989"/>
    </source>
</evidence>
<dbReference type="PRINTS" id="PR00344">
    <property type="entry name" value="BCTRLSENSOR"/>
</dbReference>
<dbReference type="InterPro" id="IPR049870">
    <property type="entry name" value="BvgS-like_periplasmic1"/>
</dbReference>
<keyword evidence="14" id="KW-0902">Two-component regulatory system</keyword>
<evidence type="ECO:0000256" key="16">
    <source>
        <dbReference type="PROSITE-ProRule" id="PRU00110"/>
    </source>
</evidence>
<dbReference type="InterPro" id="IPR000700">
    <property type="entry name" value="PAS-assoc_C"/>
</dbReference>
<dbReference type="SUPFAM" id="SSF55785">
    <property type="entry name" value="PYP-like sensor domain (PAS domain)"/>
    <property type="match status" value="1"/>
</dbReference>
<comment type="catalytic activity">
    <reaction evidence="1">
        <text>ATP + protein L-histidine = ADP + protein N-phospho-L-histidine.</text>
        <dbReference type="EC" id="2.7.13.3"/>
    </reaction>
</comment>
<evidence type="ECO:0000256" key="14">
    <source>
        <dbReference type="ARBA" id="ARBA00023012"/>
    </source>
</evidence>
<feature type="domain" description="Histidine kinase" evidence="20">
    <location>
        <begin position="722"/>
        <end position="947"/>
    </location>
</feature>
<dbReference type="PANTHER" id="PTHR43047">
    <property type="entry name" value="TWO-COMPONENT HISTIDINE PROTEIN KINASE"/>
    <property type="match status" value="1"/>
</dbReference>
<keyword evidence="11 25" id="KW-0418">Kinase</keyword>
<dbReference type="InterPro" id="IPR036890">
    <property type="entry name" value="HATPase_C_sf"/>
</dbReference>
<evidence type="ECO:0000256" key="7">
    <source>
        <dbReference type="ARBA" id="ARBA00022679"/>
    </source>
</evidence>
<dbReference type="EMBL" id="LR134334">
    <property type="protein sequence ID" value="VEF72736.1"/>
    <property type="molecule type" value="Genomic_DNA"/>
</dbReference>
<dbReference type="SUPFAM" id="SSF53850">
    <property type="entry name" value="Periplasmic binding protein-like II"/>
    <property type="match status" value="2"/>
</dbReference>
<dbReference type="SMART" id="SM00388">
    <property type="entry name" value="HisKA"/>
    <property type="match status" value="1"/>
</dbReference>
<dbReference type="Pfam" id="PF02518">
    <property type="entry name" value="HATPase_c"/>
    <property type="match status" value="1"/>
</dbReference>
<evidence type="ECO:0000259" key="24">
    <source>
        <dbReference type="PROSITE" id="PS50894"/>
    </source>
</evidence>
<dbReference type="GO" id="GO:0005524">
    <property type="term" value="F:ATP binding"/>
    <property type="evidence" value="ECO:0007669"/>
    <property type="project" value="UniProtKB-KW"/>
</dbReference>
<evidence type="ECO:0000259" key="20">
    <source>
        <dbReference type="PROSITE" id="PS50109"/>
    </source>
</evidence>
<dbReference type="CDD" id="cd00130">
    <property type="entry name" value="PAS"/>
    <property type="match status" value="1"/>
</dbReference>
<evidence type="ECO:0000256" key="10">
    <source>
        <dbReference type="ARBA" id="ARBA00022741"/>
    </source>
</evidence>
<evidence type="ECO:0000256" key="17">
    <source>
        <dbReference type="PROSITE-ProRule" id="PRU00169"/>
    </source>
</evidence>
<dbReference type="PROSITE" id="PS50894">
    <property type="entry name" value="HPT"/>
    <property type="match status" value="1"/>
</dbReference>
<keyword evidence="8 18" id="KW-0812">Transmembrane</keyword>
<evidence type="ECO:0000256" key="1">
    <source>
        <dbReference type="ARBA" id="ARBA00000085"/>
    </source>
</evidence>
<dbReference type="InterPro" id="IPR036641">
    <property type="entry name" value="HPT_dom_sf"/>
</dbReference>
<dbReference type="CDD" id="cd13707">
    <property type="entry name" value="PBP2_BvgS_D2"/>
    <property type="match status" value="1"/>
</dbReference>
<dbReference type="GO" id="GO:0009927">
    <property type="term" value="F:histidine phosphotransfer kinase activity"/>
    <property type="evidence" value="ECO:0007669"/>
    <property type="project" value="TreeGrafter"/>
</dbReference>
<evidence type="ECO:0000256" key="2">
    <source>
        <dbReference type="ARBA" id="ARBA00004429"/>
    </source>
</evidence>
<keyword evidence="4" id="KW-1003">Cell membrane</keyword>
<keyword evidence="12" id="KW-0067">ATP-binding</keyword>
<dbReference type="PROSITE" id="PS50113">
    <property type="entry name" value="PAC"/>
    <property type="match status" value="1"/>
</dbReference>
<evidence type="ECO:0000259" key="21">
    <source>
        <dbReference type="PROSITE" id="PS50110"/>
    </source>
</evidence>
<protein>
    <recommendedName>
        <fullName evidence="3">histidine kinase</fullName>
        <ecNumber evidence="3">2.7.13.3</ecNumber>
    </recommendedName>
</protein>
<dbReference type="PROSITE" id="PS50110">
    <property type="entry name" value="RESPONSE_REGULATORY"/>
    <property type="match status" value="1"/>
</dbReference>
<dbReference type="RefSeq" id="WP_124324761.1">
    <property type="nucleotide sequence ID" value="NZ_CP118137.1"/>
</dbReference>
<dbReference type="SUPFAM" id="SSF55874">
    <property type="entry name" value="ATPase domain of HSP90 chaperone/DNA topoisomerase II/histidine kinase"/>
    <property type="match status" value="1"/>
</dbReference>